<dbReference type="PANTHER" id="PTHR43652">
    <property type="entry name" value="BASIC AMINO ACID ANTIPORTER YFCC-RELATED"/>
    <property type="match status" value="1"/>
</dbReference>
<feature type="transmembrane region" description="Helical" evidence="6">
    <location>
        <begin position="390"/>
        <end position="414"/>
    </location>
</feature>
<dbReference type="Pfam" id="PF03606">
    <property type="entry name" value="DcuC"/>
    <property type="match status" value="1"/>
</dbReference>
<feature type="transmembrane region" description="Helical" evidence="6">
    <location>
        <begin position="92"/>
        <end position="111"/>
    </location>
</feature>
<dbReference type="InterPro" id="IPR051679">
    <property type="entry name" value="DASS-Related_Transporters"/>
</dbReference>
<protein>
    <submittedName>
        <fullName evidence="7">Transporter</fullName>
    </submittedName>
</protein>
<feature type="transmembrane region" description="Helical" evidence="6">
    <location>
        <begin position="319"/>
        <end position="338"/>
    </location>
</feature>
<feature type="transmembrane region" description="Helical" evidence="6">
    <location>
        <begin position="156"/>
        <end position="175"/>
    </location>
</feature>
<dbReference type="PANTHER" id="PTHR43652:SF2">
    <property type="entry name" value="BASIC AMINO ACID ANTIPORTER YFCC-RELATED"/>
    <property type="match status" value="1"/>
</dbReference>
<feature type="transmembrane region" description="Helical" evidence="6">
    <location>
        <begin position="455"/>
        <end position="474"/>
    </location>
</feature>
<keyword evidence="4 6" id="KW-1133">Transmembrane helix</keyword>
<accession>A0A3P3XU50</accession>
<evidence type="ECO:0000256" key="4">
    <source>
        <dbReference type="ARBA" id="ARBA00022989"/>
    </source>
</evidence>
<feature type="transmembrane region" description="Helical" evidence="6">
    <location>
        <begin position="214"/>
        <end position="234"/>
    </location>
</feature>
<keyword evidence="3 6" id="KW-0812">Transmembrane</keyword>
<feature type="transmembrane region" description="Helical" evidence="6">
    <location>
        <begin position="293"/>
        <end position="313"/>
    </location>
</feature>
<evidence type="ECO:0000256" key="6">
    <source>
        <dbReference type="SAM" id="Phobius"/>
    </source>
</evidence>
<evidence type="ECO:0000256" key="2">
    <source>
        <dbReference type="ARBA" id="ARBA00022475"/>
    </source>
</evidence>
<feature type="transmembrane region" description="Helical" evidence="6">
    <location>
        <begin position="350"/>
        <end position="370"/>
    </location>
</feature>
<sequence>MSTGNRPSNPPQQSAIKIGKKAFLLSAGIILFLMLISGILTIVLPPGEYQRIVQDGKTLVVNGTYHSVPRPDYPAWRWLTAPIEVLFSQDNLTLITIIIFIFCVGGSIAILEGAGVMEELIHKLVRRFSRRKYFLIALVILFFMAISSFIGVYEGMVPMIIFIVPLAISLGWDSLTGLGMSLLPLAFGFASAVTNPFTIAVAQRIADLPLFSGAWFRIIFFIVVYIIVTMFVILHAKRVERDPSSSPTFKEDEAIRASLGEKQSATAQAAAEGEAGSLASPEDSLSKAKTKGLIWFAVCIGIAMIIVLVTARMPGLSDLAFPIMALLFLIGGIGGGLLAQMKMGSIVKTFLQGAANLAPGIVLILMAYSVKHIIISGKIMDTILHGAATLIAQAPPLSAAFLVYATTLVMNFFIGSASAKAFLMMPLLTPLADLVGITRQTAVLAFDFGDGFSNMIFPTNALLLIALSFTVVSYPQWMRWTWKLQAIMLLVTSIFLGIAVAIHFGPF</sequence>
<name>A0A3P3XU50_9SPIR</name>
<evidence type="ECO:0000256" key="1">
    <source>
        <dbReference type="ARBA" id="ARBA00004651"/>
    </source>
</evidence>
<dbReference type="EMBL" id="FWDO01000007">
    <property type="protein sequence ID" value="SLM19821.1"/>
    <property type="molecule type" value="Genomic_DNA"/>
</dbReference>
<feature type="transmembrane region" description="Helical" evidence="6">
    <location>
        <begin position="22"/>
        <end position="44"/>
    </location>
</feature>
<dbReference type="GO" id="GO:0005886">
    <property type="term" value="C:plasma membrane"/>
    <property type="evidence" value="ECO:0007669"/>
    <property type="project" value="UniProtKB-SubCell"/>
</dbReference>
<evidence type="ECO:0000313" key="7">
    <source>
        <dbReference type="EMBL" id="SLM19821.1"/>
    </source>
</evidence>
<feature type="transmembrane region" description="Helical" evidence="6">
    <location>
        <begin position="486"/>
        <end position="505"/>
    </location>
</feature>
<keyword evidence="2" id="KW-1003">Cell membrane</keyword>
<dbReference type="AlphaFoldDB" id="A0A3P3XU50"/>
<evidence type="ECO:0000256" key="3">
    <source>
        <dbReference type="ARBA" id="ARBA00022692"/>
    </source>
</evidence>
<reference evidence="7" key="1">
    <citation type="submission" date="2017-02" db="EMBL/GenBank/DDBJ databases">
        <authorList>
            <person name="Regsiter A."/>
            <person name="William W."/>
        </authorList>
    </citation>
    <scope>NUCLEOTIDE SEQUENCE</scope>
    <source>
        <strain evidence="7">BdmA 4</strain>
    </source>
</reference>
<evidence type="ECO:0000256" key="5">
    <source>
        <dbReference type="ARBA" id="ARBA00023136"/>
    </source>
</evidence>
<comment type="subcellular location">
    <subcellularLocation>
        <location evidence="1">Cell membrane</location>
        <topology evidence="1">Multi-pass membrane protein</topology>
    </subcellularLocation>
</comment>
<keyword evidence="5 6" id="KW-0472">Membrane</keyword>
<feature type="transmembrane region" description="Helical" evidence="6">
    <location>
        <begin position="182"/>
        <end position="202"/>
    </location>
</feature>
<feature type="transmembrane region" description="Helical" evidence="6">
    <location>
        <begin position="132"/>
        <end position="150"/>
    </location>
</feature>
<organism evidence="7">
    <name type="scientific">uncultured spirochete</name>
    <dbReference type="NCBI Taxonomy" id="156406"/>
    <lineage>
        <taxon>Bacteria</taxon>
        <taxon>Pseudomonadati</taxon>
        <taxon>Spirochaetota</taxon>
        <taxon>Spirochaetia</taxon>
        <taxon>Spirochaetales</taxon>
        <taxon>environmental samples</taxon>
    </lineage>
</organism>
<proteinExistence type="predicted"/>
<gene>
    <name evidence="7" type="ORF">SPIRO4BDMA_70245</name>
</gene>
<dbReference type="InterPro" id="IPR018385">
    <property type="entry name" value="C4_dicarb_anaerob_car-like"/>
</dbReference>